<protein>
    <submittedName>
        <fullName evidence="1">Membrane-located cell surface saccharidesaccharide acetylase</fullName>
    </submittedName>
</protein>
<gene>
    <name evidence="1" type="ORF">THIOM_001845</name>
</gene>
<evidence type="ECO:0000313" key="1">
    <source>
        <dbReference type="EMBL" id="OAD22355.1"/>
    </source>
</evidence>
<organism evidence="1 2">
    <name type="scientific">Candidatus Thiomargarita nelsonii</name>
    <dbReference type="NCBI Taxonomy" id="1003181"/>
    <lineage>
        <taxon>Bacteria</taxon>
        <taxon>Pseudomonadati</taxon>
        <taxon>Pseudomonadota</taxon>
        <taxon>Gammaproteobacteria</taxon>
        <taxon>Thiotrichales</taxon>
        <taxon>Thiotrichaceae</taxon>
        <taxon>Thiomargarita</taxon>
    </lineage>
</organism>
<dbReference type="EMBL" id="LUTY01001001">
    <property type="protein sequence ID" value="OAD22355.1"/>
    <property type="molecule type" value="Genomic_DNA"/>
</dbReference>
<keyword evidence="2" id="KW-1185">Reference proteome</keyword>
<reference evidence="1 2" key="1">
    <citation type="submission" date="2016-05" db="EMBL/GenBank/DDBJ databases">
        <title>Single-cell genome of chain-forming Candidatus Thiomargarita nelsonii and comparison to other large sulfur-oxidizing bacteria.</title>
        <authorList>
            <person name="Winkel M."/>
            <person name="Salman V."/>
            <person name="Woyke T."/>
            <person name="Schulz-Vogt H."/>
            <person name="Richter M."/>
            <person name="Flood B."/>
            <person name="Bailey J."/>
            <person name="Amann R."/>
            <person name="Mussmann M."/>
        </authorList>
    </citation>
    <scope>NUCLEOTIDE SEQUENCE [LARGE SCALE GENOMIC DNA]</scope>
    <source>
        <strain evidence="1 2">THI036</strain>
    </source>
</reference>
<comment type="caution">
    <text evidence="1">The sequence shown here is derived from an EMBL/GenBank/DDBJ whole genome shotgun (WGS) entry which is preliminary data.</text>
</comment>
<evidence type="ECO:0000313" key="2">
    <source>
        <dbReference type="Proteomes" id="UP000076962"/>
    </source>
</evidence>
<proteinExistence type="predicted"/>
<sequence length="210" mass="24593">MFGVVTSSNSYPFLIGITNDGCRPHTPLPNCHYDGFLNFVKKNKDFFNGVIFEQAGFYLLRTKEKKGSRQMFTNTPYGVALNDIDLDEDHIYKVYRFLKSLSDHVNVVWFGSRIEPHITARMILQRGCNFDFMLRPKQREIFEELDSYIEKLVADEERLHFVSQNKVFQYRFPDDFMSCNGIYWSDGDHLSALGEERFGKYFSVLGLFAR</sequence>
<accession>A0A176S2W9</accession>
<dbReference type="AlphaFoldDB" id="A0A176S2W9"/>
<dbReference type="Proteomes" id="UP000076962">
    <property type="component" value="Unassembled WGS sequence"/>
</dbReference>
<name>A0A176S2W9_9GAMM</name>